<comment type="caution">
    <text evidence="1">The sequence shown here is derived from an EMBL/GenBank/DDBJ whole genome shotgun (WGS) entry which is preliminary data.</text>
</comment>
<gene>
    <name evidence="1" type="ORF">LCGC14_2463690</name>
</gene>
<accession>A0A0F9DPM4</accession>
<protein>
    <submittedName>
        <fullName evidence="1">Uncharacterized protein</fullName>
    </submittedName>
</protein>
<dbReference type="EMBL" id="LAZR01038418">
    <property type="protein sequence ID" value="KKL19621.1"/>
    <property type="molecule type" value="Genomic_DNA"/>
</dbReference>
<sequence>MLECDCKLCKVLEATILDMSDCEDMEEAVNYFEGVRHQDGMVKTKELFDELSVNQLAILFKLLIDSNQLELVNNKIRFLNQRGTE</sequence>
<proteinExistence type="predicted"/>
<dbReference type="AlphaFoldDB" id="A0A0F9DPM4"/>
<name>A0A0F9DPM4_9ZZZZ</name>
<reference evidence="1" key="1">
    <citation type="journal article" date="2015" name="Nature">
        <title>Complex archaea that bridge the gap between prokaryotes and eukaryotes.</title>
        <authorList>
            <person name="Spang A."/>
            <person name="Saw J.H."/>
            <person name="Jorgensen S.L."/>
            <person name="Zaremba-Niedzwiedzka K."/>
            <person name="Martijn J."/>
            <person name="Lind A.E."/>
            <person name="van Eijk R."/>
            <person name="Schleper C."/>
            <person name="Guy L."/>
            <person name="Ettema T.J."/>
        </authorList>
    </citation>
    <scope>NUCLEOTIDE SEQUENCE</scope>
</reference>
<organism evidence="1">
    <name type="scientific">marine sediment metagenome</name>
    <dbReference type="NCBI Taxonomy" id="412755"/>
    <lineage>
        <taxon>unclassified sequences</taxon>
        <taxon>metagenomes</taxon>
        <taxon>ecological metagenomes</taxon>
    </lineage>
</organism>
<evidence type="ECO:0000313" key="1">
    <source>
        <dbReference type="EMBL" id="KKL19621.1"/>
    </source>
</evidence>